<dbReference type="InterPro" id="IPR057667">
    <property type="entry name" value="HTH_SB"/>
</dbReference>
<dbReference type="InterPro" id="IPR036388">
    <property type="entry name" value="WH-like_DNA-bd_sf"/>
</dbReference>
<evidence type="ECO:0000313" key="2">
    <source>
        <dbReference type="EMBL" id="KAK9409483.1"/>
    </source>
</evidence>
<sequence>MAKIKEVSKDVRDKIVHLHKAGMGYKTIAKQLGLKSCSTWKVPLLKKLHVQAYHANEHLNDSEENWVKVLWSDETKINLFGLNSTCCVRRRRKNAACDPKNITTTVKHGVETLWFGG</sequence>
<dbReference type="Pfam" id="PF25787">
    <property type="entry name" value="HTH_SB"/>
    <property type="match status" value="1"/>
</dbReference>
<dbReference type="Gene3D" id="3.30.420.10">
    <property type="entry name" value="Ribonuclease H-like superfamily/Ribonuclease H"/>
    <property type="match status" value="1"/>
</dbReference>
<accession>A0AAW1C625</accession>
<dbReference type="Gene3D" id="1.10.10.10">
    <property type="entry name" value="Winged helix-like DNA-binding domain superfamily/Winged helix DNA-binding domain"/>
    <property type="match status" value="1"/>
</dbReference>
<dbReference type="AlphaFoldDB" id="A0AAW1C625"/>
<evidence type="ECO:0000259" key="1">
    <source>
        <dbReference type="Pfam" id="PF25787"/>
    </source>
</evidence>
<evidence type="ECO:0000313" key="3">
    <source>
        <dbReference type="Proteomes" id="UP001474421"/>
    </source>
</evidence>
<proteinExistence type="predicted"/>
<gene>
    <name evidence="2" type="ORF">NXF25_000658</name>
</gene>
<comment type="caution">
    <text evidence="2">The sequence shown here is derived from an EMBL/GenBank/DDBJ whole genome shotgun (WGS) entry which is preliminary data.</text>
</comment>
<keyword evidence="2" id="KW-0675">Receptor</keyword>
<dbReference type="GO" id="GO:0003676">
    <property type="term" value="F:nucleic acid binding"/>
    <property type="evidence" value="ECO:0007669"/>
    <property type="project" value="InterPro"/>
</dbReference>
<organism evidence="2 3">
    <name type="scientific">Crotalus adamanteus</name>
    <name type="common">Eastern diamondback rattlesnake</name>
    <dbReference type="NCBI Taxonomy" id="8729"/>
    <lineage>
        <taxon>Eukaryota</taxon>
        <taxon>Metazoa</taxon>
        <taxon>Chordata</taxon>
        <taxon>Craniata</taxon>
        <taxon>Vertebrata</taxon>
        <taxon>Euteleostomi</taxon>
        <taxon>Lepidosauria</taxon>
        <taxon>Squamata</taxon>
        <taxon>Bifurcata</taxon>
        <taxon>Unidentata</taxon>
        <taxon>Episquamata</taxon>
        <taxon>Toxicofera</taxon>
        <taxon>Serpentes</taxon>
        <taxon>Colubroidea</taxon>
        <taxon>Viperidae</taxon>
        <taxon>Crotalinae</taxon>
        <taxon>Crotalus</taxon>
    </lineage>
</organism>
<reference evidence="2 3" key="1">
    <citation type="journal article" date="2024" name="Proc. Natl. Acad. Sci. U.S.A.">
        <title>The genetic regulatory architecture and epigenomic basis for age-related changes in rattlesnake venom.</title>
        <authorList>
            <person name="Hogan M.P."/>
            <person name="Holding M.L."/>
            <person name="Nystrom G.S."/>
            <person name="Colston T.J."/>
            <person name="Bartlett D.A."/>
            <person name="Mason A.J."/>
            <person name="Ellsworth S.A."/>
            <person name="Rautsaw R.M."/>
            <person name="Lawrence K.C."/>
            <person name="Strickland J.L."/>
            <person name="He B."/>
            <person name="Fraser P."/>
            <person name="Margres M.J."/>
            <person name="Gilbert D.M."/>
            <person name="Gibbs H.L."/>
            <person name="Parkinson C.L."/>
            <person name="Rokyta D.R."/>
        </authorList>
    </citation>
    <scope>NUCLEOTIDE SEQUENCE [LARGE SCALE GENOMIC DNA]</scope>
    <source>
        <strain evidence="2">DRR0105</strain>
    </source>
</reference>
<protein>
    <submittedName>
        <fullName evidence="2">Receptor-type tyrosine-protein phosphatase zeta-like</fullName>
    </submittedName>
</protein>
<name>A0AAW1C625_CROAD</name>
<keyword evidence="3" id="KW-1185">Reference proteome</keyword>
<dbReference type="EMBL" id="JAOTOJ010000001">
    <property type="protein sequence ID" value="KAK9409483.1"/>
    <property type="molecule type" value="Genomic_DNA"/>
</dbReference>
<dbReference type="InterPro" id="IPR036397">
    <property type="entry name" value="RNaseH_sf"/>
</dbReference>
<feature type="domain" description="Sleeping Beauty transposase HTH" evidence="1">
    <location>
        <begin position="1"/>
        <end position="36"/>
    </location>
</feature>
<dbReference type="Proteomes" id="UP001474421">
    <property type="component" value="Unassembled WGS sequence"/>
</dbReference>